<dbReference type="RefSeq" id="WP_124759531.1">
    <property type="nucleotide sequence ID" value="NZ_QTPM01000012.1"/>
</dbReference>
<reference evidence="1 2" key="1">
    <citation type="submission" date="2018-08" db="EMBL/GenBank/DDBJ databases">
        <title>Comparative analysis of Burkholderia isolates from Puerto Rico.</title>
        <authorList>
            <person name="Hall C."/>
            <person name="Sahl J."/>
            <person name="Wagner D."/>
        </authorList>
    </citation>
    <scope>NUCLEOTIDE SEQUENCE [LARGE SCALE GENOMIC DNA]</scope>
    <source>
        <strain evidence="1 2">Bp8966</strain>
    </source>
</reference>
<accession>A0ABX9YQX1</accession>
<evidence type="ECO:0000313" key="2">
    <source>
        <dbReference type="Proteomes" id="UP000281098"/>
    </source>
</evidence>
<organism evidence="1 2">
    <name type="scientific">Burkholderia stagnalis</name>
    <dbReference type="NCBI Taxonomy" id="1503054"/>
    <lineage>
        <taxon>Bacteria</taxon>
        <taxon>Pseudomonadati</taxon>
        <taxon>Pseudomonadota</taxon>
        <taxon>Betaproteobacteria</taxon>
        <taxon>Burkholderiales</taxon>
        <taxon>Burkholderiaceae</taxon>
        <taxon>Burkholderia</taxon>
        <taxon>Burkholderia cepacia complex</taxon>
    </lineage>
</organism>
<protein>
    <submittedName>
        <fullName evidence="1">Uncharacterized protein</fullName>
    </submittedName>
</protein>
<sequence length="280" mass="31119">MTEYVARKVTHGAVVVAARHPVVGLIYWWFSDESEVNLPDHFGLTTNIELAHRFSPRNVPYERFKSAILECNTEEGWEGHDDEYGPFEVTIAAGDFRSLANAPDIDPDALLEWFERVPWVACPAPPTVHYIADFNGYLGYRAVWTDNLAQATRFSHSEIHDDEDLEVSLARTLAELVTVDEAALTRSIPEAPKPARINHALEADVAWTHCRLRLGGYDALKRWERCALDHAAGAGHEYAIAGHDGAISGHIAHFPELLAAFETCAAVHRACDLARESIKG</sequence>
<dbReference type="Proteomes" id="UP000281098">
    <property type="component" value="Unassembled WGS sequence"/>
</dbReference>
<keyword evidence="2" id="KW-1185">Reference proteome</keyword>
<name>A0ABX9YQX1_9BURK</name>
<evidence type="ECO:0000313" key="1">
    <source>
        <dbReference type="EMBL" id="RQY93758.1"/>
    </source>
</evidence>
<gene>
    <name evidence="1" type="ORF">DF017_11990</name>
</gene>
<proteinExistence type="predicted"/>
<comment type="caution">
    <text evidence="1">The sequence shown here is derived from an EMBL/GenBank/DDBJ whole genome shotgun (WGS) entry which is preliminary data.</text>
</comment>
<dbReference type="EMBL" id="QTPM01000012">
    <property type="protein sequence ID" value="RQY93758.1"/>
    <property type="molecule type" value="Genomic_DNA"/>
</dbReference>